<dbReference type="GeneTree" id="ENSGT00940000153792"/>
<dbReference type="FunFam" id="3.30.930.10:FF:000047">
    <property type="entry name" value="serine--tRNA ligase, mitochondrial isoform X2"/>
    <property type="match status" value="1"/>
</dbReference>
<dbReference type="InterPro" id="IPR033729">
    <property type="entry name" value="SerRS_core"/>
</dbReference>
<keyword evidence="6" id="KW-0030">Aminoacyl-tRNA synthetase</keyword>
<dbReference type="GO" id="GO:0004828">
    <property type="term" value="F:serine-tRNA ligase activity"/>
    <property type="evidence" value="ECO:0007669"/>
    <property type="project" value="UniProtKB-EC"/>
</dbReference>
<dbReference type="EC" id="6.1.1.11" evidence="2"/>
<evidence type="ECO:0000256" key="3">
    <source>
        <dbReference type="ARBA" id="ARBA00022598"/>
    </source>
</evidence>
<evidence type="ECO:0000256" key="6">
    <source>
        <dbReference type="ARBA" id="ARBA00023146"/>
    </source>
</evidence>
<dbReference type="InterPro" id="IPR045864">
    <property type="entry name" value="aa-tRNA-synth_II/BPL/LPL"/>
</dbReference>
<dbReference type="NCBIfam" id="TIGR00414">
    <property type="entry name" value="serS"/>
    <property type="match status" value="1"/>
</dbReference>
<evidence type="ECO:0000313" key="13">
    <source>
        <dbReference type="Proteomes" id="UP000472265"/>
    </source>
</evidence>
<evidence type="ECO:0000256" key="8">
    <source>
        <dbReference type="ARBA" id="ARBA00047929"/>
    </source>
</evidence>
<accession>A0A671UPJ0</accession>
<dbReference type="GO" id="GO:0006434">
    <property type="term" value="P:seryl-tRNA aminoacylation"/>
    <property type="evidence" value="ECO:0007669"/>
    <property type="project" value="InterPro"/>
</dbReference>
<evidence type="ECO:0000256" key="5">
    <source>
        <dbReference type="ARBA" id="ARBA00022840"/>
    </source>
</evidence>
<comment type="catalytic activity">
    <reaction evidence="9">
        <text>tRNA(Ser) + L-serine + ATP = L-seryl-tRNA(Ser) + AMP + diphosphate + H(+)</text>
        <dbReference type="Rhea" id="RHEA:12292"/>
        <dbReference type="Rhea" id="RHEA-COMP:9669"/>
        <dbReference type="Rhea" id="RHEA-COMP:9703"/>
        <dbReference type="ChEBI" id="CHEBI:15378"/>
        <dbReference type="ChEBI" id="CHEBI:30616"/>
        <dbReference type="ChEBI" id="CHEBI:33019"/>
        <dbReference type="ChEBI" id="CHEBI:33384"/>
        <dbReference type="ChEBI" id="CHEBI:78442"/>
        <dbReference type="ChEBI" id="CHEBI:78533"/>
        <dbReference type="ChEBI" id="CHEBI:456215"/>
        <dbReference type="EC" id="6.1.1.11"/>
    </reaction>
</comment>
<keyword evidence="4" id="KW-0547">Nucleotide-binding</keyword>
<evidence type="ECO:0000256" key="2">
    <source>
        <dbReference type="ARBA" id="ARBA00012840"/>
    </source>
</evidence>
<evidence type="ECO:0000256" key="1">
    <source>
        <dbReference type="ARBA" id="ARBA00010728"/>
    </source>
</evidence>
<gene>
    <name evidence="12" type="primary">SARS2</name>
    <name evidence="12" type="synonym">sars2</name>
</gene>
<protein>
    <recommendedName>
        <fullName evidence="2">serine--tRNA ligase</fullName>
        <ecNumber evidence="2">6.1.1.11</ecNumber>
    </recommendedName>
    <alternativeName>
        <fullName evidence="7">Seryl-tRNA synthetase</fullName>
    </alternativeName>
</protein>
<keyword evidence="5" id="KW-0067">ATP-binding</keyword>
<dbReference type="Proteomes" id="UP000472265">
    <property type="component" value="Chromosome 2"/>
</dbReference>
<dbReference type="Gene3D" id="1.10.287.40">
    <property type="entry name" value="Serine-tRNA synthetase, tRNA binding domain"/>
    <property type="match status" value="1"/>
</dbReference>
<dbReference type="CDD" id="cd00770">
    <property type="entry name" value="SerRS_core"/>
    <property type="match status" value="1"/>
</dbReference>
<organism evidence="12 13">
    <name type="scientific">Sparus aurata</name>
    <name type="common">Gilthead sea bream</name>
    <dbReference type="NCBI Taxonomy" id="8175"/>
    <lineage>
        <taxon>Eukaryota</taxon>
        <taxon>Metazoa</taxon>
        <taxon>Chordata</taxon>
        <taxon>Craniata</taxon>
        <taxon>Vertebrata</taxon>
        <taxon>Euteleostomi</taxon>
        <taxon>Actinopterygii</taxon>
        <taxon>Neopterygii</taxon>
        <taxon>Teleostei</taxon>
        <taxon>Neoteleostei</taxon>
        <taxon>Acanthomorphata</taxon>
        <taxon>Eupercaria</taxon>
        <taxon>Spariformes</taxon>
        <taxon>Sparidae</taxon>
        <taxon>Sparus</taxon>
    </lineage>
</organism>
<dbReference type="PROSITE" id="PS50862">
    <property type="entry name" value="AA_TRNA_LIGASE_II"/>
    <property type="match status" value="1"/>
</dbReference>
<proteinExistence type="inferred from homology"/>
<dbReference type="Gene3D" id="3.30.930.10">
    <property type="entry name" value="Bira Bifunctional Protein, Domain 2"/>
    <property type="match status" value="1"/>
</dbReference>
<dbReference type="GO" id="GO:0005524">
    <property type="term" value="F:ATP binding"/>
    <property type="evidence" value="ECO:0007669"/>
    <property type="project" value="UniProtKB-KW"/>
</dbReference>
<comment type="similarity">
    <text evidence="1">Belongs to the class-II aminoacyl-tRNA synthetase family. Type-1 seryl-tRNA synthetase subfamily.</text>
</comment>
<dbReference type="PANTHER" id="PTHR11778">
    <property type="entry name" value="SERYL-TRNA SYNTHETASE"/>
    <property type="match status" value="1"/>
</dbReference>
<evidence type="ECO:0000256" key="4">
    <source>
        <dbReference type="ARBA" id="ARBA00022741"/>
    </source>
</evidence>
<dbReference type="PRINTS" id="PR00981">
    <property type="entry name" value="TRNASYNTHSER"/>
</dbReference>
<dbReference type="Ensembl" id="ENSSAUT00010015395.1">
    <property type="protein sequence ID" value="ENSSAUP00010014515.1"/>
    <property type="gene ID" value="ENSSAUG00010006213.1"/>
</dbReference>
<evidence type="ECO:0000256" key="7">
    <source>
        <dbReference type="ARBA" id="ARBA00031113"/>
    </source>
</evidence>
<comment type="catalytic activity">
    <reaction evidence="8">
        <text>tRNA(Sec) + L-serine + ATP = L-seryl-tRNA(Sec) + AMP + diphosphate + H(+)</text>
        <dbReference type="Rhea" id="RHEA:42580"/>
        <dbReference type="Rhea" id="RHEA-COMP:9742"/>
        <dbReference type="Rhea" id="RHEA-COMP:10128"/>
        <dbReference type="ChEBI" id="CHEBI:15378"/>
        <dbReference type="ChEBI" id="CHEBI:30616"/>
        <dbReference type="ChEBI" id="CHEBI:33019"/>
        <dbReference type="ChEBI" id="CHEBI:33384"/>
        <dbReference type="ChEBI" id="CHEBI:78442"/>
        <dbReference type="ChEBI" id="CHEBI:78533"/>
        <dbReference type="ChEBI" id="CHEBI:456215"/>
        <dbReference type="EC" id="6.1.1.11"/>
    </reaction>
</comment>
<feature type="region of interest" description="Disordered" evidence="10">
    <location>
        <begin position="467"/>
        <end position="487"/>
    </location>
</feature>
<name>A0A671UPJ0_SPAAU</name>
<dbReference type="InterPro" id="IPR002314">
    <property type="entry name" value="aa-tRNA-synt_IIb"/>
</dbReference>
<dbReference type="SUPFAM" id="SSF55681">
    <property type="entry name" value="Class II aaRS and biotin synthetases"/>
    <property type="match status" value="1"/>
</dbReference>
<dbReference type="InterPro" id="IPR002317">
    <property type="entry name" value="Ser-tRNA-ligase_type_1"/>
</dbReference>
<reference evidence="12" key="1">
    <citation type="submission" date="2021-04" db="EMBL/GenBank/DDBJ databases">
        <authorList>
            <consortium name="Wellcome Sanger Institute Data Sharing"/>
        </authorList>
    </citation>
    <scope>NUCLEOTIDE SEQUENCE [LARGE SCALE GENOMIC DNA]</scope>
</reference>
<dbReference type="AlphaFoldDB" id="A0A671UPJ0"/>
<evidence type="ECO:0000256" key="10">
    <source>
        <dbReference type="SAM" id="MobiDB-lite"/>
    </source>
</evidence>
<reference evidence="12" key="2">
    <citation type="submission" date="2025-08" db="UniProtKB">
        <authorList>
            <consortium name="Ensembl"/>
        </authorList>
    </citation>
    <scope>IDENTIFICATION</scope>
</reference>
<dbReference type="InterPro" id="IPR042103">
    <property type="entry name" value="SerRS_1_N_sf"/>
</dbReference>
<keyword evidence="13" id="KW-1185">Reference proteome</keyword>
<keyword evidence="3" id="KW-0436">Ligase</keyword>
<reference evidence="12" key="3">
    <citation type="submission" date="2025-09" db="UniProtKB">
        <authorList>
            <consortium name="Ensembl"/>
        </authorList>
    </citation>
    <scope>IDENTIFICATION</scope>
</reference>
<evidence type="ECO:0000313" key="12">
    <source>
        <dbReference type="Ensembl" id="ENSSAUP00010014515.1"/>
    </source>
</evidence>
<evidence type="ECO:0000259" key="11">
    <source>
        <dbReference type="PROSITE" id="PS50862"/>
    </source>
</evidence>
<dbReference type="InterPro" id="IPR006195">
    <property type="entry name" value="aa-tRNA-synth_II"/>
</dbReference>
<feature type="domain" description="Aminoacyl-transfer RNA synthetases class-II family profile" evidence="11">
    <location>
        <begin position="168"/>
        <end position="448"/>
    </location>
</feature>
<dbReference type="Pfam" id="PF00587">
    <property type="entry name" value="tRNA-synt_2b"/>
    <property type="match status" value="1"/>
</dbReference>
<sequence>MATCMGMVVRVGGTAWTVLKPVARQCSRQRTNVFIPQRLSHGARSSLYEHVREGYSDKPELDMRAVCEETDKVIANVESRKGDLRGDDVRKIVSVYSSANQVLFSILALLGREIRNRLIQLFLKETELEQEHYGRALRLPNTSHPDVPVGDESQARVVELVGQKPEFDFKPRGHVELGEELGLIRQRHLAHVSGHRSYYLRGAGARLQTALQNFALDKLQRRGFIPMVVPDMLKGAVFEGCGMQPNAHRSQVYSLDQARFPDLNLAGTGEVGVAGYFMDHAVNWKDLPVRTVCSSTCYRAETDTGREAWGLYRVHHFNKIEMFGVTADETGEESSQLLDEFVSLQKEIFSALELHYRVLDMPTQELGPPAHRKYDVEAWMPGRDSYGEISSGSNCTDYQSRRLNILYEREDGSLQYAHTVNATACAIPRTVIAILETHQTKEGTVRVPRALQPYLGLEVIEKPKYSPLKYIGPNQHSRPPRPSPKTR</sequence>
<evidence type="ECO:0000256" key="9">
    <source>
        <dbReference type="ARBA" id="ARBA00048823"/>
    </source>
</evidence>